<reference evidence="3 5" key="1">
    <citation type="submission" date="2015-10" db="EMBL/GenBank/DDBJ databases">
        <title>The cercosporin biosynthetic gene cluster was horizontally transferred to several fungal lineages and shown to be expanded in Cercospora beticola based on microsynteny with recipient genomes.</title>
        <authorList>
            <person name="De Jonge R."/>
            <person name="Ebert M.K."/>
            <person name="Suttle J.C."/>
            <person name="Jurick Ii W.M."/>
            <person name="Secor G.A."/>
            <person name="Thomma B.P."/>
            <person name="Van De Peer Y."/>
            <person name="Bolton M.D."/>
        </authorList>
    </citation>
    <scope>NUCLEOTIDE SEQUENCE [LARGE SCALE GENOMIC DNA]</scope>
    <source>
        <strain evidence="3 5">09-40</strain>
    </source>
</reference>
<dbReference type="SUPFAM" id="SSF53448">
    <property type="entry name" value="Nucleotide-diphospho-sugar transferases"/>
    <property type="match status" value="1"/>
</dbReference>
<dbReference type="OrthoDB" id="2014201at2759"/>
<keyword evidence="6" id="KW-1185">Reference proteome</keyword>
<evidence type="ECO:0000313" key="4">
    <source>
        <dbReference type="EMBL" id="WPB08102.1"/>
    </source>
</evidence>
<protein>
    <recommendedName>
        <fullName evidence="7">Nucleotide-diphospho-sugar transferase</fullName>
    </recommendedName>
</protein>
<dbReference type="EMBL" id="LKMD01000107">
    <property type="protein sequence ID" value="PIA90733.1"/>
    <property type="molecule type" value="Genomic_DNA"/>
</dbReference>
<feature type="region of interest" description="Disordered" evidence="2">
    <location>
        <begin position="321"/>
        <end position="345"/>
    </location>
</feature>
<evidence type="ECO:0000313" key="3">
    <source>
        <dbReference type="EMBL" id="PIA90733.1"/>
    </source>
</evidence>
<dbReference type="AlphaFoldDB" id="A0A2G5HEQ6"/>
<evidence type="ECO:0000256" key="2">
    <source>
        <dbReference type="SAM" id="MobiDB-lite"/>
    </source>
</evidence>
<dbReference type="Gene3D" id="3.90.550.10">
    <property type="entry name" value="Spore Coat Polysaccharide Biosynthesis Protein SpsA, Chain A"/>
    <property type="match status" value="1"/>
</dbReference>
<keyword evidence="1" id="KW-0175">Coiled coil</keyword>
<dbReference type="Proteomes" id="UP000230605">
    <property type="component" value="Chromosome 9"/>
</dbReference>
<dbReference type="InterPro" id="IPR050587">
    <property type="entry name" value="GNT1/Glycosyltrans_8"/>
</dbReference>
<dbReference type="EMBL" id="CP134192">
    <property type="protein sequence ID" value="WPB08102.1"/>
    <property type="molecule type" value="Genomic_DNA"/>
</dbReference>
<evidence type="ECO:0008006" key="7">
    <source>
        <dbReference type="Google" id="ProtNLM"/>
    </source>
</evidence>
<feature type="coiled-coil region" evidence="1">
    <location>
        <begin position="43"/>
        <end position="77"/>
    </location>
</feature>
<organism evidence="3 5">
    <name type="scientific">Cercospora beticola</name>
    <name type="common">Sugarbeet leaf spot fungus</name>
    <dbReference type="NCBI Taxonomy" id="122368"/>
    <lineage>
        <taxon>Eukaryota</taxon>
        <taxon>Fungi</taxon>
        <taxon>Dikarya</taxon>
        <taxon>Ascomycota</taxon>
        <taxon>Pezizomycotina</taxon>
        <taxon>Dothideomycetes</taxon>
        <taxon>Dothideomycetidae</taxon>
        <taxon>Mycosphaerellales</taxon>
        <taxon>Mycosphaerellaceae</taxon>
        <taxon>Cercospora</taxon>
    </lineage>
</organism>
<dbReference type="PANTHER" id="PTHR11183">
    <property type="entry name" value="GLYCOGENIN SUBFAMILY MEMBER"/>
    <property type="match status" value="1"/>
</dbReference>
<name>A0A2G5HEQ6_CERBT</name>
<evidence type="ECO:0000313" key="5">
    <source>
        <dbReference type="Proteomes" id="UP000230605"/>
    </source>
</evidence>
<sequence length="432" mass="48347">MRPHLKTFVIASLAILFFALLASQSWIAISQYLERQRQDVLLRESLAKQNNQLQASLQQAQDEADSMAKAAAAVTESERSKFAYTFYATTDKYACGVLVNLRRLEELKARYPLHVLISPNITEPYVTALEAAGARTHVETPPPLPGEGVGYYADCLLKLLAFKLHRINPGLERVLAFDSDQLIMQNLDQLFTGLPIGSISAPRAYWIAKDFLASTFMMIDLSDRLWNAVSTAVAEAGMDEFDMDIINKLLGGEVTMLSGSYITLNSHWEDWNLPSWYHSDSAQRLNWTMINKVNELSKAIAVAEDMRRDAPHSIVIPRPRLEQASPEPQPQIEPNVAHSSDTTTDGSFVDQHIPSGPRFPEHHPLWQELYLLQSAAAVIHFSAVGKPWDVTGESLRSRKPDAHPLLGEQFLTWRRTAGSVCPGYGSLDPFEY</sequence>
<evidence type="ECO:0000256" key="1">
    <source>
        <dbReference type="SAM" id="Coils"/>
    </source>
</evidence>
<reference evidence="4 6" key="2">
    <citation type="submission" date="2023-09" db="EMBL/GenBank/DDBJ databases">
        <title>Complete-Gapless Cercospora beticola genome.</title>
        <authorList>
            <person name="Wyatt N.A."/>
            <person name="Spanner R.E."/>
            <person name="Bolton M.D."/>
        </authorList>
    </citation>
    <scope>NUCLEOTIDE SEQUENCE [LARGE SCALE GENOMIC DNA]</scope>
    <source>
        <strain evidence="4">Cb09-40</strain>
    </source>
</reference>
<evidence type="ECO:0000313" key="6">
    <source>
        <dbReference type="Proteomes" id="UP001302367"/>
    </source>
</evidence>
<accession>A0A2G5HEQ6</accession>
<dbReference type="InterPro" id="IPR029044">
    <property type="entry name" value="Nucleotide-diphossugar_trans"/>
</dbReference>
<gene>
    <name evidence="3" type="ORF">CB0940_11269</name>
    <name evidence="4" type="ORF">RHO25_012766</name>
</gene>
<proteinExistence type="predicted"/>
<dbReference type="Proteomes" id="UP001302367">
    <property type="component" value="Chromosome 9"/>
</dbReference>